<dbReference type="NCBIfam" id="TIGR01755">
    <property type="entry name" value="flav_wrbA"/>
    <property type="match status" value="1"/>
</dbReference>
<sequence>MEKVKLAVIHYSSTGTNHRLAHWAGEAAEEAGAEVKVLKVAETAPESAIASNPLWKKHWEATKDEPEAKPEDLEWADAVIFSSPTRYGSKPVQLQQFFDMTGGLWAQGKLANKVMSAMSSAQNPHGGQEATILSIYTSLFHWGAIIAAPGYTDAAVFGAGGNPYGTSVSVDQDGNMIEEEEKIQAAVRHQAKRTVEVASWVKNGKSGGS</sequence>
<dbReference type="Pfam" id="PF03358">
    <property type="entry name" value="FMN_red"/>
    <property type="match status" value="1"/>
</dbReference>
<comment type="similarity">
    <text evidence="1">Belongs to the WrbA family.</text>
</comment>
<gene>
    <name evidence="3" type="ORF">ABID49_000460</name>
</gene>
<dbReference type="InterPro" id="IPR008254">
    <property type="entry name" value="Flavodoxin/NO_synth"/>
</dbReference>
<reference evidence="3 4" key="1">
    <citation type="submission" date="2024-06" db="EMBL/GenBank/DDBJ databases">
        <title>Genomic Encyclopedia of Type Strains, Phase IV (KMG-IV): sequencing the most valuable type-strain genomes for metagenomic binning, comparative biology and taxonomic classification.</title>
        <authorList>
            <person name="Goeker M."/>
        </authorList>
    </citation>
    <scope>NUCLEOTIDE SEQUENCE [LARGE SCALE GENOMIC DNA]</scope>
    <source>
        <strain evidence="3 4">DSM 26128</strain>
    </source>
</reference>
<evidence type="ECO:0000313" key="4">
    <source>
        <dbReference type="Proteomes" id="UP001549099"/>
    </source>
</evidence>
<accession>A0ABV2G8H7</accession>
<dbReference type="EC" id="1.6.5.2" evidence="3"/>
<evidence type="ECO:0000259" key="2">
    <source>
        <dbReference type="PROSITE" id="PS50902"/>
    </source>
</evidence>
<comment type="caution">
    <text evidence="3">The sequence shown here is derived from an EMBL/GenBank/DDBJ whole genome shotgun (WGS) entry which is preliminary data.</text>
</comment>
<protein>
    <submittedName>
        <fullName evidence="3">NAD(P)H dehydrogenase (Quinone)</fullName>
        <ecNumber evidence="3">1.6.5.2</ecNumber>
    </submittedName>
</protein>
<dbReference type="InterPro" id="IPR005025">
    <property type="entry name" value="FMN_Rdtase-like_dom"/>
</dbReference>
<evidence type="ECO:0000256" key="1">
    <source>
        <dbReference type="ARBA" id="ARBA00006961"/>
    </source>
</evidence>
<dbReference type="InterPro" id="IPR029039">
    <property type="entry name" value="Flavoprotein-like_sf"/>
</dbReference>
<evidence type="ECO:0000313" key="3">
    <source>
        <dbReference type="EMBL" id="MET3574578.1"/>
    </source>
</evidence>
<dbReference type="NCBIfam" id="NF002999">
    <property type="entry name" value="PRK03767.1"/>
    <property type="match status" value="1"/>
</dbReference>
<dbReference type="GO" id="GO:0003955">
    <property type="term" value="F:NAD(P)H dehydrogenase (quinone) activity"/>
    <property type="evidence" value="ECO:0007669"/>
    <property type="project" value="UniProtKB-EC"/>
</dbReference>
<feature type="domain" description="Flavodoxin-like" evidence="2">
    <location>
        <begin position="6"/>
        <end position="191"/>
    </location>
</feature>
<dbReference type="SUPFAM" id="SSF52218">
    <property type="entry name" value="Flavoproteins"/>
    <property type="match status" value="1"/>
</dbReference>
<dbReference type="EMBL" id="JBEPLW010000002">
    <property type="protein sequence ID" value="MET3574578.1"/>
    <property type="molecule type" value="Genomic_DNA"/>
</dbReference>
<dbReference type="Gene3D" id="3.40.50.360">
    <property type="match status" value="1"/>
</dbReference>
<keyword evidence="4" id="KW-1185">Reference proteome</keyword>
<dbReference type="RefSeq" id="WP_354194913.1">
    <property type="nucleotide sequence ID" value="NZ_JBEPLW010000002.1"/>
</dbReference>
<dbReference type="InterPro" id="IPR010089">
    <property type="entry name" value="Flavoprotein_WrbA-like"/>
</dbReference>
<keyword evidence="3" id="KW-0560">Oxidoreductase</keyword>
<proteinExistence type="inferred from homology"/>
<name>A0ABV2G8H7_9BACL</name>
<dbReference type="Proteomes" id="UP001549099">
    <property type="component" value="Unassembled WGS sequence"/>
</dbReference>
<organism evidence="3 4">
    <name type="scientific">Bhargavaea ullalensis</name>
    <dbReference type="NCBI Taxonomy" id="1265685"/>
    <lineage>
        <taxon>Bacteria</taxon>
        <taxon>Bacillati</taxon>
        <taxon>Bacillota</taxon>
        <taxon>Bacilli</taxon>
        <taxon>Bacillales</taxon>
        <taxon>Caryophanaceae</taxon>
        <taxon>Bhargavaea</taxon>
    </lineage>
</organism>
<dbReference type="PANTHER" id="PTHR30546:SF23">
    <property type="entry name" value="FLAVOPROTEIN-LIKE PROTEIN YCP4-RELATED"/>
    <property type="match status" value="1"/>
</dbReference>
<dbReference type="PROSITE" id="PS50902">
    <property type="entry name" value="FLAVODOXIN_LIKE"/>
    <property type="match status" value="1"/>
</dbReference>
<dbReference type="PANTHER" id="PTHR30546">
    <property type="entry name" value="FLAVODOXIN-RELATED PROTEIN WRBA-RELATED"/>
    <property type="match status" value="1"/>
</dbReference>